<dbReference type="EMBL" id="FIZY01000076">
    <property type="protein sequence ID" value="CZF86685.1"/>
    <property type="molecule type" value="Genomic_DNA"/>
</dbReference>
<evidence type="ECO:0000256" key="2">
    <source>
        <dbReference type="ARBA" id="ARBA00034247"/>
    </source>
</evidence>
<dbReference type="Gene3D" id="3.30.70.270">
    <property type="match status" value="1"/>
</dbReference>
<dbReference type="OrthoDB" id="5800589at2"/>
<dbReference type="SUPFAM" id="SSF55073">
    <property type="entry name" value="Nucleotide cyclase"/>
    <property type="match status" value="1"/>
</dbReference>
<dbReference type="SMART" id="SM00267">
    <property type="entry name" value="GGDEF"/>
    <property type="match status" value="1"/>
</dbReference>
<keyword evidence="3" id="KW-0175">Coiled coil</keyword>
<dbReference type="NCBIfam" id="TIGR00254">
    <property type="entry name" value="GGDEF"/>
    <property type="match status" value="1"/>
</dbReference>
<proteinExistence type="predicted"/>
<protein>
    <recommendedName>
        <fullName evidence="1">diguanylate cyclase</fullName>
        <ecNumber evidence="1">2.7.7.65</ecNumber>
    </recommendedName>
</protein>
<dbReference type="CDD" id="cd01949">
    <property type="entry name" value="GGDEF"/>
    <property type="match status" value="1"/>
</dbReference>
<dbReference type="AlphaFoldDB" id="A0A128FJN8"/>
<dbReference type="InterPro" id="IPR029016">
    <property type="entry name" value="GAF-like_dom_sf"/>
</dbReference>
<organism evidence="5 6">
    <name type="scientific">Grimontia marina</name>
    <dbReference type="NCBI Taxonomy" id="646534"/>
    <lineage>
        <taxon>Bacteria</taxon>
        <taxon>Pseudomonadati</taxon>
        <taxon>Pseudomonadota</taxon>
        <taxon>Gammaproteobacteria</taxon>
        <taxon>Vibrionales</taxon>
        <taxon>Vibrionaceae</taxon>
        <taxon>Grimontia</taxon>
    </lineage>
</organism>
<keyword evidence="6" id="KW-1185">Reference proteome</keyword>
<dbReference type="InterPro" id="IPR050469">
    <property type="entry name" value="Diguanylate_Cyclase"/>
</dbReference>
<evidence type="ECO:0000256" key="1">
    <source>
        <dbReference type="ARBA" id="ARBA00012528"/>
    </source>
</evidence>
<comment type="catalytic activity">
    <reaction evidence="2">
        <text>2 GTP = 3',3'-c-di-GMP + 2 diphosphate</text>
        <dbReference type="Rhea" id="RHEA:24898"/>
        <dbReference type="ChEBI" id="CHEBI:33019"/>
        <dbReference type="ChEBI" id="CHEBI:37565"/>
        <dbReference type="ChEBI" id="CHEBI:58805"/>
        <dbReference type="EC" id="2.7.7.65"/>
    </reaction>
</comment>
<dbReference type="InterPro" id="IPR043128">
    <property type="entry name" value="Rev_trsase/Diguanyl_cyclase"/>
</dbReference>
<evidence type="ECO:0000313" key="5">
    <source>
        <dbReference type="EMBL" id="CZF86685.1"/>
    </source>
</evidence>
<name>A0A128FJN8_9GAMM</name>
<dbReference type="InterPro" id="IPR029787">
    <property type="entry name" value="Nucleotide_cyclase"/>
</dbReference>
<dbReference type="PROSITE" id="PS50887">
    <property type="entry name" value="GGDEF"/>
    <property type="match status" value="1"/>
</dbReference>
<reference evidence="6" key="1">
    <citation type="submission" date="2016-02" db="EMBL/GenBank/DDBJ databases">
        <authorList>
            <person name="Rodrigo-Torres Lidia"/>
            <person name="Arahal R.David."/>
        </authorList>
    </citation>
    <scope>NUCLEOTIDE SEQUENCE [LARGE SCALE GENOMIC DNA]</scope>
    <source>
        <strain evidence="6">CECT 8713</strain>
    </source>
</reference>
<feature type="coiled-coil region" evidence="3">
    <location>
        <begin position="162"/>
        <end position="196"/>
    </location>
</feature>
<evidence type="ECO:0000256" key="3">
    <source>
        <dbReference type="SAM" id="Coils"/>
    </source>
</evidence>
<dbReference type="PANTHER" id="PTHR45138">
    <property type="entry name" value="REGULATORY COMPONENTS OF SENSORY TRANSDUCTION SYSTEM"/>
    <property type="match status" value="1"/>
</dbReference>
<sequence>MSSHASDPEISVLQTSIVGRIQHLTRRKDLEFSEWVKELLQIAAWQFDADTACLSRIDNVELEVVECYSNGNVVAKKAGDVVALGSTFCSVTAGMSKPLMAPDTRKHEKLSGHPGVNRLPTAYWGVAIHYGGIVWGTLSVVADADGSQHLDNDGILTLLAGILELKLENEEYREELNGAHESYRQLHQRLENLQEVDLLTELPSRQALFDYLYRELNQLIRRDGEGAIALLDIDSFRAINEKYGHEEGDRILKGVATALRQAVRNYDYVARYSGQKFLVWLPDTLQSEVVKVCERMSEGVALCTIDNKPITISIGFCAFRSDSEKQIPYDRAVDKLINLAHNALAEAKAKGRNCAISASKRPVTITSITH</sequence>
<dbReference type="RefSeq" id="WP_062714748.1">
    <property type="nucleotide sequence ID" value="NZ_CAWRCI010000076.1"/>
</dbReference>
<dbReference type="InterPro" id="IPR000160">
    <property type="entry name" value="GGDEF_dom"/>
</dbReference>
<dbReference type="Pfam" id="PF00990">
    <property type="entry name" value="GGDEF"/>
    <property type="match status" value="1"/>
</dbReference>
<dbReference type="Gene3D" id="3.30.450.40">
    <property type="match status" value="1"/>
</dbReference>
<gene>
    <name evidence="5" type="primary">cph2_12</name>
    <name evidence="5" type="ORF">GMA8713_04723</name>
</gene>
<dbReference type="Proteomes" id="UP000073601">
    <property type="component" value="Unassembled WGS sequence"/>
</dbReference>
<dbReference type="EC" id="2.7.7.65" evidence="1"/>
<dbReference type="GO" id="GO:0052621">
    <property type="term" value="F:diguanylate cyclase activity"/>
    <property type="evidence" value="ECO:0007669"/>
    <property type="project" value="UniProtKB-EC"/>
</dbReference>
<accession>A0A128FJN8</accession>
<dbReference type="PANTHER" id="PTHR45138:SF9">
    <property type="entry name" value="DIGUANYLATE CYCLASE DGCM-RELATED"/>
    <property type="match status" value="1"/>
</dbReference>
<dbReference type="SUPFAM" id="SSF55781">
    <property type="entry name" value="GAF domain-like"/>
    <property type="match status" value="1"/>
</dbReference>
<evidence type="ECO:0000259" key="4">
    <source>
        <dbReference type="PROSITE" id="PS50887"/>
    </source>
</evidence>
<feature type="domain" description="GGDEF" evidence="4">
    <location>
        <begin position="224"/>
        <end position="360"/>
    </location>
</feature>
<evidence type="ECO:0000313" key="6">
    <source>
        <dbReference type="Proteomes" id="UP000073601"/>
    </source>
</evidence>